<feature type="compositionally biased region" description="Low complexity" evidence="2">
    <location>
        <begin position="692"/>
        <end position="704"/>
    </location>
</feature>
<feature type="compositionally biased region" description="Low complexity" evidence="2">
    <location>
        <begin position="747"/>
        <end position="757"/>
    </location>
</feature>
<gene>
    <name evidence="4" type="ORF">DICPUDRAFT_95640</name>
</gene>
<dbReference type="SUPFAM" id="SSF47473">
    <property type="entry name" value="EF-hand"/>
    <property type="match status" value="1"/>
</dbReference>
<dbReference type="PROSITE" id="PS50222">
    <property type="entry name" value="EF_HAND_2"/>
    <property type="match status" value="1"/>
</dbReference>
<evidence type="ECO:0000259" key="3">
    <source>
        <dbReference type="PROSITE" id="PS50222"/>
    </source>
</evidence>
<dbReference type="FunCoup" id="F0ZYR7">
    <property type="interactions" value="373"/>
</dbReference>
<feature type="coiled-coil region" evidence="1">
    <location>
        <begin position="828"/>
        <end position="855"/>
    </location>
</feature>
<feature type="compositionally biased region" description="Acidic residues" evidence="2">
    <location>
        <begin position="107"/>
        <end position="122"/>
    </location>
</feature>
<feature type="compositionally biased region" description="Polar residues" evidence="2">
    <location>
        <begin position="758"/>
        <end position="772"/>
    </location>
</feature>
<feature type="compositionally biased region" description="Polar residues" evidence="2">
    <location>
        <begin position="709"/>
        <end position="720"/>
    </location>
</feature>
<dbReference type="InterPro" id="IPR011992">
    <property type="entry name" value="EF-hand-dom_pair"/>
</dbReference>
<dbReference type="AlphaFoldDB" id="F0ZYR7"/>
<keyword evidence="5" id="KW-1185">Reference proteome</keyword>
<dbReference type="VEuPathDB" id="AmoebaDB:DICPUDRAFT_95640"/>
<proteinExistence type="predicted"/>
<name>F0ZYR7_DICPU</name>
<dbReference type="GO" id="GO:0005509">
    <property type="term" value="F:calcium ion binding"/>
    <property type="evidence" value="ECO:0007669"/>
    <property type="project" value="InterPro"/>
</dbReference>
<feature type="domain" description="EF-hand" evidence="3">
    <location>
        <begin position="44"/>
        <end position="79"/>
    </location>
</feature>
<feature type="region of interest" description="Disordered" evidence="2">
    <location>
        <begin position="747"/>
        <end position="773"/>
    </location>
</feature>
<feature type="region of interest" description="Disordered" evidence="2">
    <location>
        <begin position="104"/>
        <end position="129"/>
    </location>
</feature>
<feature type="compositionally biased region" description="Polar residues" evidence="2">
    <location>
        <begin position="675"/>
        <end position="691"/>
    </location>
</feature>
<keyword evidence="1" id="KW-0175">Coiled coil</keyword>
<dbReference type="OrthoDB" id="20179at2759"/>
<evidence type="ECO:0000313" key="4">
    <source>
        <dbReference type="EMBL" id="EGC30914.1"/>
    </source>
</evidence>
<reference evidence="5" key="1">
    <citation type="journal article" date="2011" name="Genome Biol.">
        <title>Comparative genomics of the social amoebae Dictyostelium discoideum and Dictyostelium purpureum.</title>
        <authorList>
            <consortium name="US DOE Joint Genome Institute (JGI-PGF)"/>
            <person name="Sucgang R."/>
            <person name="Kuo A."/>
            <person name="Tian X."/>
            <person name="Salerno W."/>
            <person name="Parikh A."/>
            <person name="Feasley C.L."/>
            <person name="Dalin E."/>
            <person name="Tu H."/>
            <person name="Huang E."/>
            <person name="Barry K."/>
            <person name="Lindquist E."/>
            <person name="Shapiro H."/>
            <person name="Bruce D."/>
            <person name="Schmutz J."/>
            <person name="Salamov A."/>
            <person name="Fey P."/>
            <person name="Gaudet P."/>
            <person name="Anjard C."/>
            <person name="Babu M.M."/>
            <person name="Basu S."/>
            <person name="Bushmanova Y."/>
            <person name="van der Wel H."/>
            <person name="Katoh-Kurasawa M."/>
            <person name="Dinh C."/>
            <person name="Coutinho P.M."/>
            <person name="Saito T."/>
            <person name="Elias M."/>
            <person name="Schaap P."/>
            <person name="Kay R.R."/>
            <person name="Henrissat B."/>
            <person name="Eichinger L."/>
            <person name="Rivero F."/>
            <person name="Putnam N.H."/>
            <person name="West C.M."/>
            <person name="Loomis W.F."/>
            <person name="Chisholm R.L."/>
            <person name="Shaulsky G."/>
            <person name="Strassmann J.E."/>
            <person name="Queller D.C."/>
            <person name="Kuspa A."/>
            <person name="Grigoriev I.V."/>
        </authorList>
    </citation>
    <scope>NUCLEOTIDE SEQUENCE [LARGE SCALE GENOMIC DNA]</scope>
    <source>
        <strain evidence="5">QSDP1</strain>
    </source>
</reference>
<dbReference type="RefSeq" id="XP_003292564.1">
    <property type="nucleotide sequence ID" value="XM_003292516.1"/>
</dbReference>
<dbReference type="Gene3D" id="1.10.238.10">
    <property type="entry name" value="EF-hand"/>
    <property type="match status" value="1"/>
</dbReference>
<feature type="coiled-coil region" evidence="1">
    <location>
        <begin position="376"/>
        <end position="475"/>
    </location>
</feature>
<evidence type="ECO:0000313" key="5">
    <source>
        <dbReference type="Proteomes" id="UP000001064"/>
    </source>
</evidence>
<evidence type="ECO:0000256" key="2">
    <source>
        <dbReference type="SAM" id="MobiDB-lite"/>
    </source>
</evidence>
<organism evidence="4 5">
    <name type="scientific">Dictyostelium purpureum</name>
    <name type="common">Slime mold</name>
    <dbReference type="NCBI Taxonomy" id="5786"/>
    <lineage>
        <taxon>Eukaryota</taxon>
        <taxon>Amoebozoa</taxon>
        <taxon>Evosea</taxon>
        <taxon>Eumycetozoa</taxon>
        <taxon>Dictyostelia</taxon>
        <taxon>Dictyosteliales</taxon>
        <taxon>Dictyosteliaceae</taxon>
        <taxon>Dictyostelium</taxon>
    </lineage>
</organism>
<feature type="region of interest" description="Disordered" evidence="2">
    <location>
        <begin position="617"/>
        <end position="734"/>
    </location>
</feature>
<dbReference type="STRING" id="5786.F0ZYR7"/>
<accession>F0ZYR7</accession>
<sequence>MFSTKNGSDSDEEKELMDEIQLNQPLNISSPGLINNNDSSAGLEFINQMEQVFKAIDTEENGIISLSQLRHEIESLTGEPLDNNPTIGKLLNFLRIVHRSEVQKNQDDEDDDYVNLDDDEDNGNTLDDKSFDELSFENLELDDKKMEEEDNTYIDFQSFIESMASYMDGGDPKLLRQQRIETFKLPKFKVPLELLKKYNITPKYLSPMISSASGSPLSEGVNSVGLLSPNSTSQFSHTQGFKNNSVTNSPSKNKFGRLFTSKPIITFDQFTHLVTKLNYGKEIPKQKLLMYIRDLPTDKDDCIDANLFLSRFGGLNHPMSPKLTYDGEQQDDQYNIHSQGSSPPNSTSHITGNKGRLNSSGTNYGTNQWNKSSQIVDQLQDSYKVLEKECESFQSEISMLEKSRQVLEQNLRKKDQEIDRLRKDARFAEGMRDANKDLMVQNNNLKTQISKLTLNEDLLRESIDLEKDKARELNESVVLKDLEVKKLKLLLKTQQNINNKLAMMVSFDDGKSGSGSGSTSPNIIVDEKDRNFTSRRIKPTIDRAKQVLSRQKSEKFEIDKYSTLHANNNFALFLKQQQLLQQQQQQQSPPITSGTNSPQSLQYEFEQLQQQQFQYPQQNDNNSNTINEEPESELDSLKQQLSGLDGGFNLPSEYEINTDENNSLDDLANTPLKDGNTSPTVTPNKNNSIRVSSPSIKSTPSSAPMFSTPPANSLSPFSLTSPNGGSGFKSSGNKYGTISGGISPFVQQQQQTQQQYQPLHQASSNNQSIKSPQQFQQNLQQYNQINFSSPTLTSSLNSSNNNMQQVQDQFNVGSIRRLKKSDLIRLHTEEMEEQNESAQLIISEAEKALEEFKKNSSIEMQRIQKMYQEEKQSRFAIEKQLQNQLDKNKEMVTGKEQSSTWGGMQNFFSFVSNYLPSTLFCNLSNTS</sequence>
<dbReference type="eggNOG" id="ENOG502RCYE">
    <property type="taxonomic scope" value="Eukaryota"/>
</dbReference>
<dbReference type="OMA" id="DDCIDAN"/>
<protein>
    <recommendedName>
        <fullName evidence="3">EF-hand domain-containing protein</fullName>
    </recommendedName>
</protein>
<feature type="region of interest" description="Disordered" evidence="2">
    <location>
        <begin position="333"/>
        <end position="369"/>
    </location>
</feature>
<dbReference type="InterPro" id="IPR002048">
    <property type="entry name" value="EF_hand_dom"/>
</dbReference>
<dbReference type="Proteomes" id="UP000001064">
    <property type="component" value="Unassembled WGS sequence"/>
</dbReference>
<dbReference type="KEGG" id="dpp:DICPUDRAFT_95640"/>
<dbReference type="EMBL" id="GL871291">
    <property type="protein sequence ID" value="EGC30914.1"/>
    <property type="molecule type" value="Genomic_DNA"/>
</dbReference>
<dbReference type="GeneID" id="10508436"/>
<dbReference type="InParanoid" id="F0ZYR7"/>
<evidence type="ECO:0000256" key="1">
    <source>
        <dbReference type="SAM" id="Coils"/>
    </source>
</evidence>